<dbReference type="EMBL" id="HG793133">
    <property type="protein sequence ID" value="CDK30820.1"/>
    <property type="molecule type" value="Genomic_DNA"/>
</dbReference>
<feature type="transmembrane region" description="Helical" evidence="1">
    <location>
        <begin position="134"/>
        <end position="155"/>
    </location>
</feature>
<protein>
    <submittedName>
        <fullName evidence="2">Uncharacterized protein</fullName>
    </submittedName>
</protein>
<keyword evidence="1" id="KW-1133">Transmembrane helix</keyword>
<dbReference type="RefSeq" id="WP_023792550.1">
    <property type="nucleotide sequence ID" value="NC_023003.1"/>
</dbReference>
<dbReference type="Proteomes" id="UP000018769">
    <property type="component" value="Chromosome I"/>
</dbReference>
<proteinExistence type="predicted"/>
<dbReference type="HOGENOM" id="CLU_1465659_0_0_7"/>
<evidence type="ECO:0000313" key="2">
    <source>
        <dbReference type="EMBL" id="CDK30820.1"/>
    </source>
</evidence>
<keyword evidence="1" id="KW-0812">Transmembrane</keyword>
<organism evidence="2 3">
    <name type="scientific">Candidatus Babela massiliensis</name>
    <dbReference type="NCBI Taxonomy" id="673862"/>
    <lineage>
        <taxon>Bacteria</taxon>
        <taxon>Candidatus Babelota</taxon>
        <taxon>Candidatus Babeliae</taxon>
        <taxon>Candidatus Babeliales</taxon>
        <taxon>Candidatus Babeliaceae</taxon>
        <taxon>Candidatus Babela</taxon>
    </lineage>
</organism>
<accession>V6DGY2</accession>
<feature type="transmembrane region" description="Helical" evidence="1">
    <location>
        <begin position="85"/>
        <end position="108"/>
    </location>
</feature>
<evidence type="ECO:0000256" key="1">
    <source>
        <dbReference type="SAM" id="Phobius"/>
    </source>
</evidence>
<gene>
    <name evidence="2" type="ORF">BABL1_gene_195</name>
</gene>
<dbReference type="KEGG" id="dpb:BABL1_gene_195"/>
<sequence length="174" mass="20024">MNKIKTLLFSVFISTFYFISPMAKTEITKEDLIKAMKTLNLNLIEEYKKSGGKIPENVRAELRDILHKKWNWVNFHSDLREQISVVWWTINASIVFAPLGLLATSLFAKSSFGKKLFKKLGINAKKFEYNKKTILSPLILASIMTPISLGLYYVWNTSEKEGRMHNLLDDFIGS</sequence>
<name>V6DGY2_9BACT</name>
<dbReference type="OrthoDB" id="6382233at2"/>
<evidence type="ECO:0000313" key="3">
    <source>
        <dbReference type="Proteomes" id="UP000018769"/>
    </source>
</evidence>
<keyword evidence="1" id="KW-0472">Membrane</keyword>
<keyword evidence="3" id="KW-1185">Reference proteome</keyword>
<reference evidence="2 3" key="1">
    <citation type="journal article" date="2015" name="Biol. Direct">
        <title>Babela massiliensis, a representative of a widespread bacterial phylum with unusual adaptations to parasitism in amoebae.</title>
        <authorList>
            <person name="Pagnier I."/>
            <person name="Yutin N."/>
            <person name="Croce O."/>
            <person name="Makarova K.S."/>
            <person name="Wolf Y.I."/>
            <person name="Benamar S."/>
            <person name="Raoult D."/>
            <person name="Koonin E.V."/>
            <person name="La Scola B."/>
        </authorList>
    </citation>
    <scope>NUCLEOTIDE SEQUENCE [LARGE SCALE GENOMIC DNA]</scope>
    <source>
        <strain evidence="3">BABL1</strain>
    </source>
</reference>
<dbReference type="AlphaFoldDB" id="V6DGY2"/>
<dbReference type="STRING" id="673862.BABL1_gene_195"/>